<dbReference type="AlphaFoldDB" id="A0A419I745"/>
<proteinExistence type="predicted"/>
<gene>
    <name evidence="1" type="ORF">D5S19_09685</name>
</gene>
<dbReference type="EMBL" id="QZFV01000068">
    <property type="protein sequence ID" value="RJQ87493.1"/>
    <property type="molecule type" value="Genomic_DNA"/>
</dbReference>
<reference evidence="1 2" key="1">
    <citation type="submission" date="2018-09" db="EMBL/GenBank/DDBJ databases">
        <title>YIM PH 21725 draft genome.</title>
        <authorList>
            <person name="Miao C."/>
        </authorList>
    </citation>
    <scope>NUCLEOTIDE SEQUENCE [LARGE SCALE GENOMIC DNA]</scope>
    <source>
        <strain evidence="2">YIM PH21725</strain>
    </source>
</reference>
<dbReference type="Proteomes" id="UP000285112">
    <property type="component" value="Unassembled WGS sequence"/>
</dbReference>
<protein>
    <submittedName>
        <fullName evidence="1">Uncharacterized protein</fullName>
    </submittedName>
</protein>
<keyword evidence="2" id="KW-1185">Reference proteome</keyword>
<evidence type="ECO:0000313" key="2">
    <source>
        <dbReference type="Proteomes" id="UP000285112"/>
    </source>
</evidence>
<organism evidence="1 2">
    <name type="scientific">Amycolatopsis panacis</name>
    <dbReference type="NCBI Taxonomy" id="2340917"/>
    <lineage>
        <taxon>Bacteria</taxon>
        <taxon>Bacillati</taxon>
        <taxon>Actinomycetota</taxon>
        <taxon>Actinomycetes</taxon>
        <taxon>Pseudonocardiales</taxon>
        <taxon>Pseudonocardiaceae</taxon>
        <taxon>Amycolatopsis</taxon>
    </lineage>
</organism>
<accession>A0A419I745</accession>
<dbReference type="Pfam" id="PF03752">
    <property type="entry name" value="ALF"/>
    <property type="match status" value="1"/>
</dbReference>
<sequence>MDYRAGHSVCHTKVTDQSRGIVMNRRSLVAVALLAATTVEMVTVAPTAVAASATAGTVAGQVGWKQAMVRRLTEKDARSEVRLAAWNALLSKDVDAAVTRFLAPGGGYETAKTRAARNAARNEDIIRRVLSTTSALASPAVHIAATRASHGTLDEQDEFVRTGWDQARAQDENSDGRKDREVARQAQADRDYVTRLAANAPGQWVRAAAQRAIGSDAGLVEFFGYEWAGAARCDVQAYRVRLADQELLWQARLSQLVSFAEEAEAALARAEAAVADNARAAAVQAWRTVAEHATAAEHGWDTERQRAAEQAKSWGAVAEFAKTASTAQDWTTIARQADESHAAWADEQAWAQSQAARWRTLLDTARAGEARAAASR</sequence>
<comment type="caution">
    <text evidence="1">The sequence shown here is derived from an EMBL/GenBank/DDBJ whole genome shotgun (WGS) entry which is preliminary data.</text>
</comment>
<evidence type="ECO:0000313" key="1">
    <source>
        <dbReference type="EMBL" id="RJQ87493.1"/>
    </source>
</evidence>
<name>A0A419I745_9PSEU</name>
<dbReference type="InterPro" id="IPR005506">
    <property type="entry name" value="DUF312_ALF"/>
</dbReference>